<accession>A0A7W8QJ51</accession>
<gene>
    <name evidence="1" type="ORF">HDA36_000515</name>
</gene>
<dbReference type="RefSeq" id="WP_184388297.1">
    <property type="nucleotide sequence ID" value="NZ_BAAAJD010000023.1"/>
</dbReference>
<proteinExistence type="predicted"/>
<keyword evidence="2" id="KW-1185">Reference proteome</keyword>
<name>A0A7W8QJ51_9ACTN</name>
<comment type="caution">
    <text evidence="1">The sequence shown here is derived from an EMBL/GenBank/DDBJ whole genome shotgun (WGS) entry which is preliminary data.</text>
</comment>
<dbReference type="AlphaFoldDB" id="A0A7W8QJ51"/>
<reference evidence="1 2" key="1">
    <citation type="submission" date="2020-08" db="EMBL/GenBank/DDBJ databases">
        <title>Sequencing the genomes of 1000 actinobacteria strains.</title>
        <authorList>
            <person name="Klenk H.-P."/>
        </authorList>
    </citation>
    <scope>NUCLEOTIDE SEQUENCE [LARGE SCALE GENOMIC DNA]</scope>
    <source>
        <strain evidence="1 2">DSM 44551</strain>
    </source>
</reference>
<sequence length="72" mass="7981">MPRTPRTRTPPSSCEGTEYVRCDVEEVMVSTSITGFSERFVCTYLDPETGRQEDVEMTVQGGGTTHFSPSTD</sequence>
<evidence type="ECO:0000313" key="2">
    <source>
        <dbReference type="Proteomes" id="UP000572635"/>
    </source>
</evidence>
<dbReference type="EMBL" id="JACHDB010000001">
    <property type="protein sequence ID" value="MBB5430431.1"/>
    <property type="molecule type" value="Genomic_DNA"/>
</dbReference>
<protein>
    <submittedName>
        <fullName evidence="1">Uncharacterized protein</fullName>
    </submittedName>
</protein>
<dbReference type="Proteomes" id="UP000572635">
    <property type="component" value="Unassembled WGS sequence"/>
</dbReference>
<organism evidence="1 2">
    <name type="scientific">Nocardiopsis composta</name>
    <dbReference type="NCBI Taxonomy" id="157465"/>
    <lineage>
        <taxon>Bacteria</taxon>
        <taxon>Bacillati</taxon>
        <taxon>Actinomycetota</taxon>
        <taxon>Actinomycetes</taxon>
        <taxon>Streptosporangiales</taxon>
        <taxon>Nocardiopsidaceae</taxon>
        <taxon>Nocardiopsis</taxon>
    </lineage>
</organism>
<evidence type="ECO:0000313" key="1">
    <source>
        <dbReference type="EMBL" id="MBB5430431.1"/>
    </source>
</evidence>